<dbReference type="AlphaFoldDB" id="A0AAD0MK36"/>
<dbReference type="InterPro" id="IPR039440">
    <property type="entry name" value="DUF3850"/>
</dbReference>
<organism evidence="2 3">
    <name type="scientific">Bacillus pumilus</name>
    <name type="common">Bacillus mesentericus</name>
    <dbReference type="NCBI Taxonomy" id="1408"/>
    <lineage>
        <taxon>Bacteria</taxon>
        <taxon>Bacillati</taxon>
        <taxon>Bacillota</taxon>
        <taxon>Bacilli</taxon>
        <taxon>Bacillales</taxon>
        <taxon>Bacillaceae</taxon>
        <taxon>Bacillus</taxon>
    </lineage>
</organism>
<protein>
    <submittedName>
        <fullName evidence="2">RNA-binding protein</fullName>
    </submittedName>
</protein>
<feature type="domain" description="DUF3850" evidence="1">
    <location>
        <begin position="20"/>
        <end position="90"/>
    </location>
</feature>
<gene>
    <name evidence="2" type="ORF">C5695_05485</name>
</gene>
<dbReference type="Proteomes" id="UP000264960">
    <property type="component" value="Chromosome"/>
</dbReference>
<dbReference type="EMBL" id="CP027116">
    <property type="protein sequence ID" value="AVM23307.1"/>
    <property type="molecule type" value="Genomic_DNA"/>
</dbReference>
<evidence type="ECO:0000313" key="3">
    <source>
        <dbReference type="Proteomes" id="UP000264960"/>
    </source>
</evidence>
<accession>A0AAD0MK36</accession>
<proteinExistence type="predicted"/>
<dbReference type="Gene3D" id="2.30.130.30">
    <property type="entry name" value="Hypothetical protein"/>
    <property type="match status" value="1"/>
</dbReference>
<reference evidence="2 3" key="1">
    <citation type="submission" date="2018-02" db="EMBL/GenBank/DDBJ databases">
        <title>The complete genome of two Bacillus pumilus strains from Cuatro Cienegas, Coahuila, Mexico.</title>
        <authorList>
            <person name="Zarza E."/>
            <person name="Alcaraz L.D."/>
            <person name="Aguilar-Salinas B."/>
            <person name="Islas A."/>
            <person name="Olmedo-Alvarez G."/>
        </authorList>
    </citation>
    <scope>NUCLEOTIDE SEQUENCE [LARGE SCALE GENOMIC DNA]</scope>
    <source>
        <strain evidence="2 3">145</strain>
    </source>
</reference>
<dbReference type="Pfam" id="PF12961">
    <property type="entry name" value="DUF3850"/>
    <property type="match status" value="1"/>
</dbReference>
<evidence type="ECO:0000313" key="2">
    <source>
        <dbReference type="EMBL" id="AVM23307.1"/>
    </source>
</evidence>
<evidence type="ECO:0000259" key="1">
    <source>
        <dbReference type="Pfam" id="PF12961"/>
    </source>
</evidence>
<sequence length="99" mass="11804">MTVLFCLDKKGEIFLKEGFHELKILPQYFWACKTGHKCFEIRKNDRDFKVGDLIQLREYKDGDYTGRCVLGRISFITDYQQQDDYVVLNFKRLKLNQAV</sequence>
<dbReference type="InterPro" id="IPR015947">
    <property type="entry name" value="PUA-like_sf"/>
</dbReference>
<name>A0AAD0MK36_BACPU</name>
<dbReference type="SUPFAM" id="SSF88697">
    <property type="entry name" value="PUA domain-like"/>
    <property type="match status" value="1"/>
</dbReference>